<feature type="transmembrane region" description="Helical" evidence="8">
    <location>
        <begin position="554"/>
        <end position="573"/>
    </location>
</feature>
<dbReference type="InterPro" id="IPR027417">
    <property type="entry name" value="P-loop_NTPase"/>
</dbReference>
<evidence type="ECO:0000256" key="7">
    <source>
        <dbReference type="ARBA" id="ARBA00023136"/>
    </source>
</evidence>
<dbReference type="Pfam" id="PF00005">
    <property type="entry name" value="ABC_tran"/>
    <property type="match status" value="3"/>
</dbReference>
<keyword evidence="3 8" id="KW-0812">Transmembrane</keyword>
<evidence type="ECO:0000256" key="8">
    <source>
        <dbReference type="SAM" id="Phobius"/>
    </source>
</evidence>
<feature type="transmembrane region" description="Helical" evidence="8">
    <location>
        <begin position="1529"/>
        <end position="1554"/>
    </location>
</feature>
<feature type="transmembrane region" description="Helical" evidence="8">
    <location>
        <begin position="752"/>
        <end position="779"/>
    </location>
</feature>
<dbReference type="RefSeq" id="XP_009824239.1">
    <property type="nucleotide sequence ID" value="XM_009825937.1"/>
</dbReference>
<dbReference type="SMART" id="SM00382">
    <property type="entry name" value="AAA"/>
    <property type="match status" value="3"/>
</dbReference>
<dbReference type="InterPro" id="IPR013525">
    <property type="entry name" value="ABC2_TM"/>
</dbReference>
<dbReference type="GO" id="GO:0016020">
    <property type="term" value="C:membrane"/>
    <property type="evidence" value="ECO:0007669"/>
    <property type="project" value="UniProtKB-SubCell"/>
</dbReference>
<keyword evidence="5" id="KW-0067">ATP-binding</keyword>
<gene>
    <name evidence="10" type="ORF">H257_02350</name>
</gene>
<evidence type="ECO:0000256" key="5">
    <source>
        <dbReference type="ARBA" id="ARBA00022840"/>
    </source>
</evidence>
<dbReference type="FunFam" id="3.40.50.300:FF:000289">
    <property type="entry name" value="ABC transporter G family member 31"/>
    <property type="match status" value="1"/>
</dbReference>
<feature type="transmembrane region" description="Helical" evidence="8">
    <location>
        <begin position="524"/>
        <end position="542"/>
    </location>
</feature>
<proteinExistence type="predicted"/>
<dbReference type="STRING" id="112090.W4H1J1"/>
<sequence length="1710" mass="189304">MKHVDYVVPVLHSHSHIETLTSAFQLPWFNSKKQNVKYILKNVNAIFKPGTMTLVLGPPGCGKTTLLKHLAGILHVKGNEQVSGSVTYNGCKPSQIDLSSLAAYVQQSDNHYPTLTVKETFEFSHKCLVGTVDPNDPLAVNEQHMVDILISVFGLSECADTIIGDDMIRGLPWFNSKKQNVKYILKNVNAIFKPGTMTLVLGPPGCGKTTLLKHLAGILHVKGNEQVSGSVTYNGCKPSQIDLSSLAAYVQQSDNHYPTLTVKETFEFSHKCLVGTVDPNDPLAVNEQHMVDILISVFGLSECADTIIGDDMIRGVSGGQKRRVTVGEMMTGRATTLLLDEFSNGLDASTTYDIAKAVRTMAEVLEKTVVMTMLQPPPEVYDLFDNILVLDKGEVVYNGPRTTLPSYFRSIGYECPPRKDVADFLQEVTTHLGPRYATTSKDDHSTSVGNRPTTASEFAAAFEKSSIFHTLLSDLDKPETLSPSMLPSSTESKVRLHYMDCLRVVFLRTWTASLRDIGFNIARLVQALVLGVIVGTTFFGIGRNTDVAKEAHLVPIKVSMFFLALTYQALTTISTIDTSMKLRHVLYKQSAYHFFHPSAYVVSDAVVELLWSVPQLVLFGTPVYFCVGLYPSVGAYFTFVLVVYLCAATYALVFKFVTMVSPDAVLAKVVAIFGIFLHIVFSGYVTPAPQIPLLWMWLYWTNPLAWALRALVLNEFLSSTPLYETMVSIGQDVWARVGSSALEAYGFTTNAAYIPGAIVFLVGAILVLVTGTTLAIQFVRFRPSMPRSDLKSSPPLAPPSQTGSATIKIASHDLNNLPFQPVALTFQSLSYTIDIGKGKNKTSRQLLKDTHGSFQPGSLTALMGSTGAGKTTLMDVIAGRKTTGTIEGDLFVNGHPLDRRTFTQVSGYCEQNDVHEETATIREAFHFSAVLRLPSDTTQDQRQSFVDDILDVLELTPRANAQYLTLSQGERKRVTIGVELLSNPSILFLDEPTTGLDSRAATIVMECIKRIAESGRTVVCTIHQPSTVLFELFDKLLLLKTGGELVYFGDLGPQSSVLLEYFSQFQGLPPMEPQENPATYMLNCIGAGTGKAKIDVDFAAMYSQSDLAVRNQQLVEQGQELVPLRKNAHSFGTQFVTLLQRQSATYWRSPSYNTSRLVLMVVVPLIFGSVFHGMELTTSMDVLSQLTFIFVATSFLCISMMTTSLPFVSQGRNVFYRESQSNMYAPAAHSLSLAVVELGYSVVLSSVFVHSFYWLCGLDGHYTRAWLWFWAFMTSSVLLWSYIGQLLVFWLPTPQMAELLGGGLASLSFIFSGFMIDVETLAVPSTVLFELFDKLLLLKTGGELVYFGDLGPQSSVLLEYFSQFQGLPPMEPQENPATYMLNCIGAGTGKAKIDVDFAAMYSQSDLAVRNQQLVEQGQELVPLRKNAHSFGTQFVTLLQRQSATYWRSPSYNTSRLVLMVVVPLIFGSVFHGMELTTSMDVLSQLTFIFVATSFLCISMMTTSLPFVSQGRNVFYRESQSNMYAPAAHSLSLAVVELGYSVVLSSVFVHSFYWLCGLDGHYTRAWLWFWAFMTSSVLLWSYIGQLLVFWLPTPQMAELLGGGLASLSFIFSGFMIDVETLAVVWRWVYWISPVHYMLEGIVMAQYHDQTAPVVDVLTKTNVAIRDFVEGFFNHTFSPDMIGRNMVLLWVVIGVVQLLLLHCMTAINHTTR</sequence>
<reference evidence="10" key="1">
    <citation type="submission" date="2013-12" db="EMBL/GenBank/DDBJ databases">
        <title>The Genome Sequence of Aphanomyces astaci APO3.</title>
        <authorList>
            <consortium name="The Broad Institute Genomics Platform"/>
            <person name="Russ C."/>
            <person name="Tyler B."/>
            <person name="van West P."/>
            <person name="Dieguez-Uribeondo J."/>
            <person name="Young S.K."/>
            <person name="Zeng Q."/>
            <person name="Gargeya S."/>
            <person name="Fitzgerald M."/>
            <person name="Abouelleil A."/>
            <person name="Alvarado L."/>
            <person name="Chapman S.B."/>
            <person name="Gainer-Dewar J."/>
            <person name="Goldberg J."/>
            <person name="Griggs A."/>
            <person name="Gujja S."/>
            <person name="Hansen M."/>
            <person name="Howarth C."/>
            <person name="Imamovic A."/>
            <person name="Ireland A."/>
            <person name="Larimer J."/>
            <person name="McCowan C."/>
            <person name="Murphy C."/>
            <person name="Pearson M."/>
            <person name="Poon T.W."/>
            <person name="Priest M."/>
            <person name="Roberts A."/>
            <person name="Saif S."/>
            <person name="Shea T."/>
            <person name="Sykes S."/>
            <person name="Wortman J."/>
            <person name="Nusbaum C."/>
            <person name="Birren B."/>
        </authorList>
    </citation>
    <scope>NUCLEOTIDE SEQUENCE [LARGE SCALE GENOMIC DNA]</scope>
    <source>
        <strain evidence="10">APO3</strain>
    </source>
</reference>
<keyword evidence="4" id="KW-0547">Nucleotide-binding</keyword>
<keyword evidence="2" id="KW-0813">Transport</keyword>
<dbReference type="InterPro" id="IPR034003">
    <property type="entry name" value="ABCG_PDR_2"/>
</dbReference>
<dbReference type="InterPro" id="IPR017871">
    <property type="entry name" value="ABC_transporter-like_CS"/>
</dbReference>
<accession>W4H1J1</accession>
<dbReference type="PANTHER" id="PTHR19241">
    <property type="entry name" value="ATP-BINDING CASSETTE TRANSPORTER"/>
    <property type="match status" value="1"/>
</dbReference>
<dbReference type="VEuPathDB" id="FungiDB:H257_02350"/>
<feature type="transmembrane region" description="Helical" evidence="8">
    <location>
        <begin position="1186"/>
        <end position="1209"/>
    </location>
</feature>
<dbReference type="GO" id="GO:0016887">
    <property type="term" value="F:ATP hydrolysis activity"/>
    <property type="evidence" value="ECO:0007669"/>
    <property type="project" value="InterPro"/>
</dbReference>
<feature type="transmembrane region" description="Helical" evidence="8">
    <location>
        <begin position="665"/>
        <end position="685"/>
    </location>
</feature>
<feature type="transmembrane region" description="Helical" evidence="8">
    <location>
        <begin position="1566"/>
        <end position="1590"/>
    </location>
</feature>
<evidence type="ECO:0000256" key="4">
    <source>
        <dbReference type="ARBA" id="ARBA00022741"/>
    </source>
</evidence>
<feature type="transmembrane region" description="Helical" evidence="8">
    <location>
        <begin position="1157"/>
        <end position="1174"/>
    </location>
</feature>
<dbReference type="InterPro" id="IPR003439">
    <property type="entry name" value="ABC_transporter-like_ATP-bd"/>
</dbReference>
<feature type="transmembrane region" description="Helical" evidence="8">
    <location>
        <begin position="1685"/>
        <end position="1705"/>
    </location>
</feature>
<evidence type="ECO:0000256" key="1">
    <source>
        <dbReference type="ARBA" id="ARBA00004141"/>
    </source>
</evidence>
<feature type="transmembrane region" description="Helical" evidence="8">
    <location>
        <begin position="633"/>
        <end position="653"/>
    </location>
</feature>
<dbReference type="Pfam" id="PF01061">
    <property type="entry name" value="ABC2_membrane"/>
    <property type="match status" value="3"/>
</dbReference>
<dbReference type="GeneID" id="20804346"/>
<dbReference type="EMBL" id="KI913117">
    <property type="protein sequence ID" value="ETV85767.1"/>
    <property type="molecule type" value="Genomic_DNA"/>
</dbReference>
<feature type="transmembrane region" description="Helical" evidence="8">
    <location>
        <begin position="1267"/>
        <end position="1291"/>
    </location>
</feature>
<dbReference type="GO" id="GO:0005524">
    <property type="term" value="F:ATP binding"/>
    <property type="evidence" value="ECO:0007669"/>
    <property type="project" value="UniProtKB-KW"/>
</dbReference>
<dbReference type="Gene3D" id="3.40.50.300">
    <property type="entry name" value="P-loop containing nucleotide triphosphate hydrolases"/>
    <property type="match status" value="3"/>
</dbReference>
<evidence type="ECO:0000256" key="6">
    <source>
        <dbReference type="ARBA" id="ARBA00022989"/>
    </source>
</evidence>
<dbReference type="PROSITE" id="PS50893">
    <property type="entry name" value="ABC_TRANSPORTER_2"/>
    <property type="match status" value="2"/>
</dbReference>
<comment type="subcellular location">
    <subcellularLocation>
        <location evidence="1">Membrane</location>
        <topology evidence="1">Multi-pass membrane protein</topology>
    </subcellularLocation>
</comment>
<dbReference type="CDD" id="cd03232">
    <property type="entry name" value="ABCG_PDR_domain2"/>
    <property type="match status" value="1"/>
</dbReference>
<keyword evidence="6 8" id="KW-1133">Transmembrane helix</keyword>
<feature type="transmembrane region" description="Helical" evidence="8">
    <location>
        <begin position="1230"/>
        <end position="1255"/>
    </location>
</feature>
<name>W4H1J1_APHAT</name>
<feature type="domain" description="ABC transporter" evidence="9">
    <location>
        <begin position="824"/>
        <end position="1066"/>
    </location>
</feature>
<feature type="transmembrane region" description="Helical" evidence="8">
    <location>
        <begin position="1602"/>
        <end position="1627"/>
    </location>
</feature>
<dbReference type="OrthoDB" id="66620at2759"/>
<dbReference type="InterPro" id="IPR003593">
    <property type="entry name" value="AAA+_ATPase"/>
</dbReference>
<evidence type="ECO:0000256" key="3">
    <source>
        <dbReference type="ARBA" id="ARBA00022692"/>
    </source>
</evidence>
<dbReference type="PROSITE" id="PS00211">
    <property type="entry name" value="ABC_TRANSPORTER_1"/>
    <property type="match status" value="2"/>
</dbReference>
<evidence type="ECO:0000259" key="9">
    <source>
        <dbReference type="PROSITE" id="PS50893"/>
    </source>
</evidence>
<dbReference type="GO" id="GO:0140359">
    <property type="term" value="F:ABC-type transporter activity"/>
    <property type="evidence" value="ECO:0007669"/>
    <property type="project" value="InterPro"/>
</dbReference>
<protein>
    <recommendedName>
        <fullName evidence="9">ABC transporter domain-containing protein</fullName>
    </recommendedName>
</protein>
<evidence type="ECO:0000313" key="10">
    <source>
        <dbReference type="EMBL" id="ETV85767.1"/>
    </source>
</evidence>
<keyword evidence="7 8" id="KW-0472">Membrane</keyword>
<organism evidence="10">
    <name type="scientific">Aphanomyces astaci</name>
    <name type="common">Crayfish plague agent</name>
    <dbReference type="NCBI Taxonomy" id="112090"/>
    <lineage>
        <taxon>Eukaryota</taxon>
        <taxon>Sar</taxon>
        <taxon>Stramenopiles</taxon>
        <taxon>Oomycota</taxon>
        <taxon>Saprolegniomycetes</taxon>
        <taxon>Saprolegniales</taxon>
        <taxon>Verrucalvaceae</taxon>
        <taxon>Aphanomyces</taxon>
    </lineage>
</organism>
<dbReference type="SUPFAM" id="SSF52540">
    <property type="entry name" value="P-loop containing nucleoside triphosphate hydrolases"/>
    <property type="match status" value="3"/>
</dbReference>
<feature type="transmembrane region" description="Helical" evidence="8">
    <location>
        <begin position="1485"/>
        <end position="1508"/>
    </location>
</feature>
<feature type="transmembrane region" description="Helical" evidence="8">
    <location>
        <begin position="1456"/>
        <end position="1473"/>
    </location>
</feature>
<feature type="domain" description="ABC transporter" evidence="9">
    <location>
        <begin position="162"/>
        <end position="417"/>
    </location>
</feature>
<evidence type="ECO:0000256" key="2">
    <source>
        <dbReference type="ARBA" id="ARBA00022448"/>
    </source>
</evidence>